<feature type="disulfide bond" evidence="16">
    <location>
        <begin position="69"/>
        <end position="150"/>
    </location>
</feature>
<feature type="site" description="Transition state stabilizer" evidence="15">
    <location>
        <position position="96"/>
    </location>
</feature>
<protein>
    <recommendedName>
        <fullName evidence="4 17">Peroxidase</fullName>
        <ecNumber evidence="4 17">1.11.1.7</ecNumber>
    </recommendedName>
</protein>
<keyword evidence="14 17" id="KW-0106">Calcium</keyword>
<feature type="binding site" evidence="13">
    <location>
        <position position="198"/>
    </location>
    <ligand>
        <name>substrate</name>
    </ligand>
</feature>
<dbReference type="InterPro" id="IPR033905">
    <property type="entry name" value="Secretory_peroxidase"/>
</dbReference>
<accession>A0AA38CT48</accession>
<dbReference type="SUPFAM" id="SSF48113">
    <property type="entry name" value="Heme-dependent peroxidases"/>
    <property type="match status" value="1"/>
</dbReference>
<comment type="cofactor">
    <cofactor evidence="14 17">
        <name>Ca(2+)</name>
        <dbReference type="ChEBI" id="CHEBI:29108"/>
    </cofactor>
    <text evidence="14 17">Binds 2 calcium ions per subunit.</text>
</comment>
<evidence type="ECO:0000256" key="7">
    <source>
        <dbReference type="ARBA" id="ARBA00022723"/>
    </source>
</evidence>
<dbReference type="Gene3D" id="1.10.420.10">
    <property type="entry name" value="Peroxidase, domain 2"/>
    <property type="match status" value="1"/>
</dbReference>
<dbReference type="InterPro" id="IPR019794">
    <property type="entry name" value="Peroxidases_AS"/>
</dbReference>
<comment type="subcellular location">
    <subcellularLocation>
        <location evidence="17">Secreted</location>
    </subcellularLocation>
</comment>
<dbReference type="PROSITE" id="PS50873">
    <property type="entry name" value="PEROXIDASE_4"/>
    <property type="match status" value="1"/>
</dbReference>
<dbReference type="InterPro" id="IPR010255">
    <property type="entry name" value="Haem_peroxidase_sf"/>
</dbReference>
<evidence type="ECO:0000256" key="3">
    <source>
        <dbReference type="ARBA" id="ARBA00006873"/>
    </source>
</evidence>
<evidence type="ECO:0000256" key="1">
    <source>
        <dbReference type="ARBA" id="ARBA00000189"/>
    </source>
</evidence>
<keyword evidence="11 17" id="KW-0376">Hydrogen peroxide</keyword>
<sequence length="356" mass="39073">MLTCLLLGFIEARKSYACIFCWKEPGKLTMGGKEGFKLSLVLWILLSVCTIKGSAQSTLLGEKFYANSCPSVEAIVKNVVDQKFRETDVTVPATLRLFFHDCFVEGCDASVIIQSTPDNKAEKDSEDNLSLEGDGFDTVIKAKQAVEEVCPNTVSCADILAIAARDVLALMGGPGFSLELGRRDGTISQAARVPGNLPKPSFNLDQLLSLFNKKGLTQIDLVALSGAHTVGFSHCDQFSSRYSSNPMDPSLNKQYAKQVQDMCSTNLDPSFVVSLDPTTPRHFDNNYYKNLQDGKGLIFTDQVLFNDQRSKNTVNNFAGNSSAFYAAFIQAMIKMGRINVKTGSQGEIRRDCSRFN</sequence>
<evidence type="ECO:0000256" key="13">
    <source>
        <dbReference type="PIRSR" id="PIRSR600823-2"/>
    </source>
</evidence>
<feature type="disulfide bond" evidence="16">
    <location>
        <begin position="102"/>
        <end position="107"/>
    </location>
</feature>
<evidence type="ECO:0000256" key="4">
    <source>
        <dbReference type="ARBA" id="ARBA00012313"/>
    </source>
</evidence>
<keyword evidence="9 14" id="KW-0408">Iron</keyword>
<evidence type="ECO:0000259" key="18">
    <source>
        <dbReference type="PROSITE" id="PS50873"/>
    </source>
</evidence>
<feature type="binding site" evidence="14">
    <location>
        <position position="110"/>
    </location>
    <ligand>
        <name>Ca(2+)</name>
        <dbReference type="ChEBI" id="CHEBI:29108"/>
        <label>1</label>
    </ligand>
</feature>
<evidence type="ECO:0000256" key="2">
    <source>
        <dbReference type="ARBA" id="ARBA00002322"/>
    </source>
</evidence>
<dbReference type="EMBL" id="JAHRHJ020000008">
    <property type="protein sequence ID" value="KAH9303637.1"/>
    <property type="molecule type" value="Genomic_DNA"/>
</dbReference>
<comment type="catalytic activity">
    <reaction evidence="1 17">
        <text>2 a phenolic donor + H2O2 = 2 a phenolic radical donor + 2 H2O</text>
        <dbReference type="Rhea" id="RHEA:56136"/>
        <dbReference type="ChEBI" id="CHEBI:15377"/>
        <dbReference type="ChEBI" id="CHEBI:16240"/>
        <dbReference type="ChEBI" id="CHEBI:139520"/>
        <dbReference type="ChEBI" id="CHEBI:139521"/>
        <dbReference type="EC" id="1.11.1.7"/>
    </reaction>
</comment>
<gene>
    <name evidence="19" type="ORF">KI387_008041</name>
</gene>
<evidence type="ECO:0000256" key="14">
    <source>
        <dbReference type="PIRSR" id="PIRSR600823-3"/>
    </source>
</evidence>
<keyword evidence="17" id="KW-0964">Secreted</keyword>
<dbReference type="PANTHER" id="PTHR31517:SF48">
    <property type="entry name" value="PEROXIDASE 16-RELATED"/>
    <property type="match status" value="1"/>
</dbReference>
<dbReference type="EC" id="1.11.1.7" evidence="4 17"/>
<keyword evidence="8 17" id="KW-0560">Oxidoreductase</keyword>
<feature type="non-terminal residue" evidence="19">
    <location>
        <position position="356"/>
    </location>
</feature>
<feature type="binding site" evidence="14">
    <location>
        <position position="104"/>
    </location>
    <ligand>
        <name>Ca(2+)</name>
        <dbReference type="ChEBI" id="CHEBI:29108"/>
        <label>1</label>
    </ligand>
</feature>
<evidence type="ECO:0000256" key="11">
    <source>
        <dbReference type="ARBA" id="ARBA00023324"/>
    </source>
</evidence>
<evidence type="ECO:0000256" key="8">
    <source>
        <dbReference type="ARBA" id="ARBA00023002"/>
    </source>
</evidence>
<feature type="binding site" evidence="14">
    <location>
        <position position="122"/>
    </location>
    <ligand>
        <name>Ca(2+)</name>
        <dbReference type="ChEBI" id="CHEBI:29108"/>
        <label>1</label>
    </ligand>
</feature>
<dbReference type="OMA" id="KSYACIF"/>
<evidence type="ECO:0000256" key="5">
    <source>
        <dbReference type="ARBA" id="ARBA00022559"/>
    </source>
</evidence>
<dbReference type="InterPro" id="IPR000823">
    <property type="entry name" value="Peroxidase_pln"/>
</dbReference>
<comment type="similarity">
    <text evidence="3">Belongs to the peroxidase family. Ascorbate peroxidase subfamily.</text>
</comment>
<evidence type="ECO:0000313" key="19">
    <source>
        <dbReference type="EMBL" id="KAH9303637.1"/>
    </source>
</evidence>
<feature type="binding site" evidence="14">
    <location>
        <position position="229"/>
    </location>
    <ligand>
        <name>Ca(2+)</name>
        <dbReference type="ChEBI" id="CHEBI:29108"/>
        <label>2</label>
    </ligand>
</feature>
<dbReference type="Gene3D" id="1.10.520.10">
    <property type="match status" value="1"/>
</dbReference>
<feature type="binding site" evidence="14">
    <location>
        <position position="284"/>
    </location>
    <ligand>
        <name>Ca(2+)</name>
        <dbReference type="ChEBI" id="CHEBI:29108"/>
        <label>2</label>
    </ligand>
</feature>
<comment type="similarity">
    <text evidence="17">Belongs to the peroxidase family. Classical plant (class III) peroxidase subfamily.</text>
</comment>
<feature type="disulfide bond" evidence="16">
    <location>
        <begin position="156"/>
        <end position="352"/>
    </location>
</feature>
<dbReference type="GO" id="GO:0006979">
    <property type="term" value="P:response to oxidative stress"/>
    <property type="evidence" value="ECO:0007669"/>
    <property type="project" value="UniProtKB-UniRule"/>
</dbReference>
<evidence type="ECO:0000256" key="12">
    <source>
        <dbReference type="PIRSR" id="PIRSR600823-1"/>
    </source>
</evidence>
<evidence type="ECO:0000256" key="9">
    <source>
        <dbReference type="ARBA" id="ARBA00023004"/>
    </source>
</evidence>
<feature type="binding site" evidence="14">
    <location>
        <position position="106"/>
    </location>
    <ligand>
        <name>Ca(2+)</name>
        <dbReference type="ChEBI" id="CHEBI:29108"/>
        <label>1</label>
    </ligand>
</feature>
<feature type="disulfide bond" evidence="16">
    <location>
        <begin position="235"/>
        <end position="263"/>
    </location>
</feature>
<dbReference type="CDD" id="cd00693">
    <property type="entry name" value="secretory_peroxidase"/>
    <property type="match status" value="1"/>
</dbReference>
<evidence type="ECO:0000256" key="15">
    <source>
        <dbReference type="PIRSR" id="PIRSR600823-4"/>
    </source>
</evidence>
<feature type="domain" description="Plant heme peroxidase family profile" evidence="18">
    <location>
        <begin position="59"/>
        <end position="356"/>
    </location>
</feature>
<feature type="binding site" evidence="14">
    <location>
        <position position="279"/>
    </location>
    <ligand>
        <name>Ca(2+)</name>
        <dbReference type="ChEBI" id="CHEBI:29108"/>
        <label>2</label>
    </ligand>
</feature>
<dbReference type="PANTHER" id="PTHR31517">
    <property type="match status" value="1"/>
</dbReference>
<dbReference type="GO" id="GO:0020037">
    <property type="term" value="F:heme binding"/>
    <property type="evidence" value="ECO:0007669"/>
    <property type="project" value="UniProtKB-UniRule"/>
</dbReference>
<feature type="binding site" evidence="14">
    <location>
        <position position="101"/>
    </location>
    <ligand>
        <name>Ca(2+)</name>
        <dbReference type="ChEBI" id="CHEBI:29108"/>
        <label>1</label>
    </ligand>
</feature>
<keyword evidence="6 17" id="KW-0349">Heme</keyword>
<dbReference type="GO" id="GO:0046872">
    <property type="term" value="F:metal ion binding"/>
    <property type="evidence" value="ECO:0007669"/>
    <property type="project" value="UniProtKB-UniRule"/>
</dbReference>
<proteinExistence type="inferred from homology"/>
<name>A0AA38CT48_TAXCH</name>
<feature type="binding site" evidence="14">
    <location>
        <position position="276"/>
    </location>
    <ligand>
        <name>Ca(2+)</name>
        <dbReference type="ChEBI" id="CHEBI:29108"/>
        <label>2</label>
    </ligand>
</feature>
<dbReference type="Pfam" id="PF00141">
    <property type="entry name" value="peroxidase"/>
    <property type="match status" value="1"/>
</dbReference>
<dbReference type="PROSITE" id="PS00435">
    <property type="entry name" value="PEROXIDASE_1"/>
    <property type="match status" value="1"/>
</dbReference>
<dbReference type="PROSITE" id="PS00436">
    <property type="entry name" value="PEROXIDASE_2"/>
    <property type="match status" value="1"/>
</dbReference>
<keyword evidence="7 14" id="KW-0479">Metal-binding</keyword>
<evidence type="ECO:0000256" key="17">
    <source>
        <dbReference type="RuleBase" id="RU362060"/>
    </source>
</evidence>
<reference evidence="19 20" key="1">
    <citation type="journal article" date="2021" name="Nat. Plants">
        <title>The Taxus genome provides insights into paclitaxel biosynthesis.</title>
        <authorList>
            <person name="Xiong X."/>
            <person name="Gou J."/>
            <person name="Liao Q."/>
            <person name="Li Y."/>
            <person name="Zhou Q."/>
            <person name="Bi G."/>
            <person name="Li C."/>
            <person name="Du R."/>
            <person name="Wang X."/>
            <person name="Sun T."/>
            <person name="Guo L."/>
            <person name="Liang H."/>
            <person name="Lu P."/>
            <person name="Wu Y."/>
            <person name="Zhang Z."/>
            <person name="Ro D.K."/>
            <person name="Shang Y."/>
            <person name="Huang S."/>
            <person name="Yan J."/>
        </authorList>
    </citation>
    <scope>NUCLEOTIDE SEQUENCE [LARGE SCALE GENOMIC DNA]</scope>
    <source>
        <strain evidence="19">Ta-2019</strain>
    </source>
</reference>
<dbReference type="Proteomes" id="UP000824469">
    <property type="component" value="Unassembled WGS sequence"/>
</dbReference>
<keyword evidence="20" id="KW-1185">Reference proteome</keyword>
<dbReference type="GO" id="GO:0042744">
    <property type="term" value="P:hydrogen peroxide catabolic process"/>
    <property type="evidence" value="ECO:0007669"/>
    <property type="project" value="UniProtKB-KW"/>
</dbReference>
<dbReference type="PRINTS" id="PR00458">
    <property type="entry name" value="PEROXIDASE"/>
</dbReference>
<dbReference type="FunFam" id="1.10.520.10:FF:000008">
    <property type="entry name" value="Peroxidase"/>
    <property type="match status" value="1"/>
</dbReference>
<dbReference type="GO" id="GO:0005576">
    <property type="term" value="C:extracellular region"/>
    <property type="evidence" value="ECO:0007669"/>
    <property type="project" value="UniProtKB-SubCell"/>
</dbReference>
<feature type="binding site" description="axial binding residue" evidence="14">
    <location>
        <position position="228"/>
    </location>
    <ligand>
        <name>heme b</name>
        <dbReference type="ChEBI" id="CHEBI:60344"/>
    </ligand>
    <ligandPart>
        <name>Fe</name>
        <dbReference type="ChEBI" id="CHEBI:18248"/>
    </ligandPart>
</feature>
<dbReference type="FunFam" id="1.10.420.10:FF:000001">
    <property type="entry name" value="Peroxidase"/>
    <property type="match status" value="1"/>
</dbReference>
<dbReference type="AlphaFoldDB" id="A0AA38CT48"/>
<feature type="binding site" evidence="14">
    <location>
        <position position="108"/>
    </location>
    <ligand>
        <name>Ca(2+)</name>
        <dbReference type="ChEBI" id="CHEBI:29108"/>
        <label>1</label>
    </ligand>
</feature>
<feature type="active site" description="Proton acceptor" evidence="12">
    <location>
        <position position="100"/>
    </location>
</feature>
<comment type="function">
    <text evidence="2">Removal of H(2)O(2), oxidation of toxic reductants, biosynthesis and degradation of lignin, suberization, auxin catabolism, response to environmental stresses such as wounding, pathogen attack and oxidative stress. These functions might be dependent on each isozyme/isoform in each plant tissue.</text>
</comment>
<keyword evidence="10 16" id="KW-1015">Disulfide bond</keyword>
<evidence type="ECO:0000256" key="16">
    <source>
        <dbReference type="PIRSR" id="PIRSR600823-5"/>
    </source>
</evidence>
<comment type="caution">
    <text evidence="19">The sequence shown here is derived from an EMBL/GenBank/DDBJ whole genome shotgun (WGS) entry which is preliminary data.</text>
</comment>
<evidence type="ECO:0000313" key="20">
    <source>
        <dbReference type="Proteomes" id="UP000824469"/>
    </source>
</evidence>
<comment type="cofactor">
    <cofactor evidence="14 17">
        <name>heme b</name>
        <dbReference type="ChEBI" id="CHEBI:60344"/>
    </cofactor>
    <text evidence="14 17">Binds 1 heme b (iron(II)-protoporphyrin IX) group per subunit.</text>
</comment>
<dbReference type="PRINTS" id="PR00461">
    <property type="entry name" value="PLPEROXIDASE"/>
</dbReference>
<dbReference type="InterPro" id="IPR019793">
    <property type="entry name" value="Peroxidases_heam-ligand_BS"/>
</dbReference>
<evidence type="ECO:0000256" key="6">
    <source>
        <dbReference type="ARBA" id="ARBA00022617"/>
    </source>
</evidence>
<evidence type="ECO:0000256" key="10">
    <source>
        <dbReference type="ARBA" id="ARBA00023157"/>
    </source>
</evidence>
<dbReference type="InterPro" id="IPR002016">
    <property type="entry name" value="Haem_peroxidase"/>
</dbReference>
<dbReference type="GO" id="GO:0140825">
    <property type="term" value="F:lactoperoxidase activity"/>
    <property type="evidence" value="ECO:0007669"/>
    <property type="project" value="UniProtKB-EC"/>
</dbReference>
<organism evidence="19 20">
    <name type="scientific">Taxus chinensis</name>
    <name type="common">Chinese yew</name>
    <name type="synonym">Taxus wallichiana var. chinensis</name>
    <dbReference type="NCBI Taxonomy" id="29808"/>
    <lineage>
        <taxon>Eukaryota</taxon>
        <taxon>Viridiplantae</taxon>
        <taxon>Streptophyta</taxon>
        <taxon>Embryophyta</taxon>
        <taxon>Tracheophyta</taxon>
        <taxon>Spermatophyta</taxon>
        <taxon>Pinopsida</taxon>
        <taxon>Pinidae</taxon>
        <taxon>Conifers II</taxon>
        <taxon>Cupressales</taxon>
        <taxon>Taxaceae</taxon>
        <taxon>Taxus</taxon>
    </lineage>
</organism>
<keyword evidence="5 17" id="KW-0575">Peroxidase</keyword>